<keyword evidence="2" id="KW-0645">Protease</keyword>
<dbReference type="PROSITE" id="PS00139">
    <property type="entry name" value="THIOL_PROTEASE_CYS"/>
    <property type="match status" value="1"/>
</dbReference>
<dbReference type="SUPFAM" id="SSF54001">
    <property type="entry name" value="Cysteine proteinases"/>
    <property type="match status" value="1"/>
</dbReference>
<keyword evidence="7" id="KW-0325">Glycoprotein</keyword>
<dbReference type="FunFam" id="3.90.70.10:FF:000067">
    <property type="entry name" value="Senescence-specific cysteine protease"/>
    <property type="match status" value="1"/>
</dbReference>
<feature type="domain" description="Peptidase C1A papain C-terminal" evidence="9">
    <location>
        <begin position="133"/>
        <end position="349"/>
    </location>
</feature>
<dbReference type="GO" id="GO:0008234">
    <property type="term" value="F:cysteine-type peptidase activity"/>
    <property type="evidence" value="ECO:0007669"/>
    <property type="project" value="UniProtKB-KW"/>
</dbReference>
<dbReference type="CDD" id="cd02248">
    <property type="entry name" value="Peptidase_C1A"/>
    <property type="match status" value="1"/>
</dbReference>
<evidence type="ECO:0000256" key="3">
    <source>
        <dbReference type="ARBA" id="ARBA00022729"/>
    </source>
</evidence>
<evidence type="ECO:0000256" key="4">
    <source>
        <dbReference type="ARBA" id="ARBA00022801"/>
    </source>
</evidence>
<evidence type="ECO:0000313" key="11">
    <source>
        <dbReference type="EnsemblPlants" id="MELO3C014811.2.1"/>
    </source>
</evidence>
<dbReference type="Pfam" id="PF08246">
    <property type="entry name" value="Inhibitor_I29"/>
    <property type="match status" value="1"/>
</dbReference>
<proteinExistence type="inferred from homology"/>
<evidence type="ECO:0000256" key="2">
    <source>
        <dbReference type="ARBA" id="ARBA00022670"/>
    </source>
</evidence>
<keyword evidence="4" id="KW-0378">Hydrolase</keyword>
<evidence type="ECO:0000259" key="10">
    <source>
        <dbReference type="SMART" id="SM00848"/>
    </source>
</evidence>
<evidence type="ECO:0000256" key="6">
    <source>
        <dbReference type="ARBA" id="ARBA00023157"/>
    </source>
</evidence>
<keyword evidence="5" id="KW-0788">Thiol protease</keyword>
<feature type="signal peptide" evidence="8">
    <location>
        <begin position="1"/>
        <end position="23"/>
    </location>
</feature>
<accession>A0A9I9D9N7</accession>
<dbReference type="InterPro" id="IPR000668">
    <property type="entry name" value="Peptidase_C1A_C"/>
</dbReference>
<evidence type="ECO:0000259" key="9">
    <source>
        <dbReference type="SMART" id="SM00645"/>
    </source>
</evidence>
<dbReference type="GO" id="GO:0006508">
    <property type="term" value="P:proteolysis"/>
    <property type="evidence" value="ECO:0007669"/>
    <property type="project" value="UniProtKB-KW"/>
</dbReference>
<evidence type="ECO:0000256" key="7">
    <source>
        <dbReference type="ARBA" id="ARBA00023180"/>
    </source>
</evidence>
<evidence type="ECO:0000256" key="1">
    <source>
        <dbReference type="ARBA" id="ARBA00008455"/>
    </source>
</evidence>
<evidence type="ECO:0000256" key="5">
    <source>
        <dbReference type="ARBA" id="ARBA00022807"/>
    </source>
</evidence>
<dbReference type="InterPro" id="IPR038765">
    <property type="entry name" value="Papain-like_cys_pep_sf"/>
</dbReference>
<dbReference type="InterPro" id="IPR000169">
    <property type="entry name" value="Pept_cys_AS"/>
</dbReference>
<dbReference type="Gene3D" id="3.90.70.10">
    <property type="entry name" value="Cysteine proteinases"/>
    <property type="match status" value="1"/>
</dbReference>
<comment type="similarity">
    <text evidence="1">Belongs to the peptidase C1 family.</text>
</comment>
<feature type="domain" description="Cathepsin propeptide inhibitor" evidence="10">
    <location>
        <begin position="41"/>
        <end position="96"/>
    </location>
</feature>
<dbReference type="InterPro" id="IPR039417">
    <property type="entry name" value="Peptidase_C1A_papain-like"/>
</dbReference>
<name>A0A9I9D9N7_CUCME</name>
<protein>
    <recommendedName>
        <fullName evidence="12">Ervatamin-B-like</fullName>
    </recommendedName>
</protein>
<dbReference type="PANTHER" id="PTHR12411">
    <property type="entry name" value="CYSTEINE PROTEASE FAMILY C1-RELATED"/>
    <property type="match status" value="1"/>
</dbReference>
<reference evidence="11" key="1">
    <citation type="submission" date="2023-03" db="UniProtKB">
        <authorList>
            <consortium name="EnsemblPlants"/>
        </authorList>
    </citation>
    <scope>IDENTIFICATION</scope>
</reference>
<keyword evidence="6" id="KW-1015">Disulfide bond</keyword>
<dbReference type="Gramene" id="MELO3C014811.2.1">
    <property type="protein sequence ID" value="MELO3C014811.2.1"/>
    <property type="gene ID" value="MELO3C014811.2"/>
</dbReference>
<organism evidence="11">
    <name type="scientific">Cucumis melo</name>
    <name type="common">Muskmelon</name>
    <dbReference type="NCBI Taxonomy" id="3656"/>
    <lineage>
        <taxon>Eukaryota</taxon>
        <taxon>Viridiplantae</taxon>
        <taxon>Streptophyta</taxon>
        <taxon>Embryophyta</taxon>
        <taxon>Tracheophyta</taxon>
        <taxon>Spermatophyta</taxon>
        <taxon>Magnoliopsida</taxon>
        <taxon>eudicotyledons</taxon>
        <taxon>Gunneridae</taxon>
        <taxon>Pentapetalae</taxon>
        <taxon>rosids</taxon>
        <taxon>fabids</taxon>
        <taxon>Cucurbitales</taxon>
        <taxon>Cucurbitaceae</taxon>
        <taxon>Benincaseae</taxon>
        <taxon>Cucumis</taxon>
    </lineage>
</organism>
<feature type="chain" id="PRO_5039932460" description="Ervatamin-B-like" evidence="8">
    <location>
        <begin position="24"/>
        <end position="351"/>
    </location>
</feature>
<dbReference type="EnsemblPlants" id="MELO3C014811.2.1">
    <property type="protein sequence ID" value="MELO3C014811.2.1"/>
    <property type="gene ID" value="MELO3C014811.2"/>
</dbReference>
<dbReference type="InterPro" id="IPR013201">
    <property type="entry name" value="Prot_inhib_I29"/>
</dbReference>
<sequence length="351" mass="40248">MTIMKFLIVPLVLIAFTSHLCEGFKLEGKDFESEKSLMQLYKRWSSHHRISRNANEMHKRFKVFKDNARYVFRKNQMGRSLKLQLNQFADMFDDEFSSIHSSNITYYKNLHAKTIKAAGSRVGGFMYERAKEIPSSIDWRKKGAVNAIKNQGGCGSCWAFAAVAAVESIHQIKTNELVSLSEQEVVDCDYRDGGCRGGHYNSAFEFIMENGGITIEDNYPYYEGDGYCRRRRGYNERVRIDGYENVPRNNEYALMKAVAHQPIAVAIASEILKFDNYLQGMFTEQDFCGFNIDHTVVVVGYGTDEDGDYWIIRNQYGTQWGMNGYMKMQRGARNPEGVCGMAMQPAYPVKY</sequence>
<evidence type="ECO:0008006" key="12">
    <source>
        <dbReference type="Google" id="ProtNLM"/>
    </source>
</evidence>
<evidence type="ECO:0000256" key="8">
    <source>
        <dbReference type="SAM" id="SignalP"/>
    </source>
</evidence>
<dbReference type="PRINTS" id="PR00705">
    <property type="entry name" value="PAPAIN"/>
</dbReference>
<dbReference type="SMART" id="SM00645">
    <property type="entry name" value="Pept_C1"/>
    <property type="match status" value="1"/>
</dbReference>
<dbReference type="SMART" id="SM00848">
    <property type="entry name" value="Inhibitor_I29"/>
    <property type="match status" value="1"/>
</dbReference>
<keyword evidence="3 8" id="KW-0732">Signal</keyword>
<dbReference type="AlphaFoldDB" id="A0A9I9D9N7"/>
<dbReference type="Pfam" id="PF00112">
    <property type="entry name" value="Peptidase_C1"/>
    <property type="match status" value="1"/>
</dbReference>
<dbReference type="InterPro" id="IPR013128">
    <property type="entry name" value="Peptidase_C1A"/>
</dbReference>